<protein>
    <submittedName>
        <fullName evidence="2">Uncharacterized protein</fullName>
    </submittedName>
</protein>
<dbReference type="Proteomes" id="UP001497644">
    <property type="component" value="Chromosome 12"/>
</dbReference>
<evidence type="ECO:0000313" key="3">
    <source>
        <dbReference type="Proteomes" id="UP001497644"/>
    </source>
</evidence>
<keyword evidence="3" id="KW-1185">Reference proteome</keyword>
<feature type="compositionally biased region" description="Basic and acidic residues" evidence="1">
    <location>
        <begin position="11"/>
        <end position="28"/>
    </location>
</feature>
<proteinExistence type="predicted"/>
<organism evidence="2 3">
    <name type="scientific">Lasius platythorax</name>
    <dbReference type="NCBI Taxonomy" id="488582"/>
    <lineage>
        <taxon>Eukaryota</taxon>
        <taxon>Metazoa</taxon>
        <taxon>Ecdysozoa</taxon>
        <taxon>Arthropoda</taxon>
        <taxon>Hexapoda</taxon>
        <taxon>Insecta</taxon>
        <taxon>Pterygota</taxon>
        <taxon>Neoptera</taxon>
        <taxon>Endopterygota</taxon>
        <taxon>Hymenoptera</taxon>
        <taxon>Apocrita</taxon>
        <taxon>Aculeata</taxon>
        <taxon>Formicoidea</taxon>
        <taxon>Formicidae</taxon>
        <taxon>Formicinae</taxon>
        <taxon>Lasius</taxon>
        <taxon>Lasius</taxon>
    </lineage>
</organism>
<feature type="region of interest" description="Disordered" evidence="1">
    <location>
        <begin position="1"/>
        <end position="87"/>
    </location>
</feature>
<feature type="compositionally biased region" description="Basic and acidic residues" evidence="1">
    <location>
        <begin position="77"/>
        <end position="87"/>
    </location>
</feature>
<name>A0AAV2NAQ5_9HYME</name>
<evidence type="ECO:0000313" key="2">
    <source>
        <dbReference type="EMBL" id="CAL1677211.1"/>
    </source>
</evidence>
<dbReference type="EMBL" id="OZ034835">
    <property type="protein sequence ID" value="CAL1677211.1"/>
    <property type="molecule type" value="Genomic_DNA"/>
</dbReference>
<dbReference type="AlphaFoldDB" id="A0AAV2NAQ5"/>
<accession>A0AAV2NAQ5</accession>
<gene>
    <name evidence="2" type="ORF">LPLAT_LOCUS3264</name>
</gene>
<sequence length="87" mass="10117">MHKRAALTRSTKQDQDRDLKKKNSRGEVRGQGQQLGVIDIRILPNQDTKKEEEDKEEESKGRKDEPGNGYQVRNRRQKNEEKGRNTG</sequence>
<feature type="compositionally biased region" description="Basic and acidic residues" evidence="1">
    <location>
        <begin position="47"/>
        <end position="66"/>
    </location>
</feature>
<evidence type="ECO:0000256" key="1">
    <source>
        <dbReference type="SAM" id="MobiDB-lite"/>
    </source>
</evidence>
<reference evidence="2" key="1">
    <citation type="submission" date="2024-04" db="EMBL/GenBank/DDBJ databases">
        <authorList>
            <consortium name="Molecular Ecology Group"/>
        </authorList>
    </citation>
    <scope>NUCLEOTIDE SEQUENCE</scope>
</reference>